<protein>
    <submittedName>
        <fullName evidence="2">Uncharacterized protein</fullName>
    </submittedName>
</protein>
<evidence type="ECO:0000256" key="1">
    <source>
        <dbReference type="SAM" id="MobiDB-lite"/>
    </source>
</evidence>
<sequence length="101" mass="11664">MKSTVGPRKHSSLTTVGMLFNMLISDNPMMIHHMNPFQKLKRPHKPQTHDEGLWDKKKAKELKRKAVVEQSSQDDKELKEIMRNRHNPNFGEKAMGPTDSS</sequence>
<evidence type="ECO:0000313" key="3">
    <source>
        <dbReference type="Proteomes" id="UP000507245"/>
    </source>
</evidence>
<feature type="region of interest" description="Disordered" evidence="1">
    <location>
        <begin position="40"/>
        <end position="101"/>
    </location>
</feature>
<evidence type="ECO:0000313" key="2">
    <source>
        <dbReference type="EMBL" id="CAB4298943.1"/>
    </source>
</evidence>
<gene>
    <name evidence="2" type="ORF">ORAREDHAP_LOCUS11890</name>
</gene>
<organism evidence="2 3">
    <name type="scientific">Prunus armeniaca</name>
    <name type="common">Apricot</name>
    <name type="synonym">Armeniaca vulgaris</name>
    <dbReference type="NCBI Taxonomy" id="36596"/>
    <lineage>
        <taxon>Eukaryota</taxon>
        <taxon>Viridiplantae</taxon>
        <taxon>Streptophyta</taxon>
        <taxon>Embryophyta</taxon>
        <taxon>Tracheophyta</taxon>
        <taxon>Spermatophyta</taxon>
        <taxon>Magnoliopsida</taxon>
        <taxon>eudicotyledons</taxon>
        <taxon>Gunneridae</taxon>
        <taxon>Pentapetalae</taxon>
        <taxon>rosids</taxon>
        <taxon>fabids</taxon>
        <taxon>Rosales</taxon>
        <taxon>Rosaceae</taxon>
        <taxon>Amygdaloideae</taxon>
        <taxon>Amygdaleae</taxon>
        <taxon>Prunus</taxon>
    </lineage>
</organism>
<name>A0A6J5WF19_PRUAR</name>
<dbReference type="Proteomes" id="UP000507245">
    <property type="component" value="Unassembled WGS sequence"/>
</dbReference>
<reference evidence="3" key="1">
    <citation type="journal article" date="2020" name="Genome Biol.">
        <title>Gamete binning: chromosome-level and haplotype-resolved genome assembly enabled by high-throughput single-cell sequencing of gamete genomes.</title>
        <authorList>
            <person name="Campoy J.A."/>
            <person name="Sun H."/>
            <person name="Goel M."/>
            <person name="Jiao W.-B."/>
            <person name="Folz-Donahue K."/>
            <person name="Wang N."/>
            <person name="Rubio M."/>
            <person name="Liu C."/>
            <person name="Kukat C."/>
            <person name="Ruiz D."/>
            <person name="Huettel B."/>
            <person name="Schneeberger K."/>
        </authorList>
    </citation>
    <scope>NUCLEOTIDE SEQUENCE [LARGE SCALE GENOMIC DNA]</scope>
    <source>
        <strain evidence="3">cv. Rojo Pasion</strain>
    </source>
</reference>
<keyword evidence="3" id="KW-1185">Reference proteome</keyword>
<feature type="compositionally biased region" description="Basic and acidic residues" evidence="1">
    <location>
        <begin position="73"/>
        <end position="83"/>
    </location>
</feature>
<dbReference type="EMBL" id="CAEKKB010000002">
    <property type="protein sequence ID" value="CAB4298943.1"/>
    <property type="molecule type" value="Genomic_DNA"/>
</dbReference>
<feature type="compositionally biased region" description="Basic and acidic residues" evidence="1">
    <location>
        <begin position="47"/>
        <end position="58"/>
    </location>
</feature>
<dbReference type="AlphaFoldDB" id="A0A6J5WF19"/>
<proteinExistence type="predicted"/>
<accession>A0A6J5WF19</accession>